<dbReference type="AlphaFoldDB" id="A0A1J8Q6Z4"/>
<accession>A0A1J8Q6Z4</accession>
<evidence type="ECO:0000313" key="2">
    <source>
        <dbReference type="Proteomes" id="UP000183567"/>
    </source>
</evidence>
<dbReference type="EMBL" id="LVVM01002018">
    <property type="protein sequence ID" value="OJA17414.1"/>
    <property type="molecule type" value="Genomic_DNA"/>
</dbReference>
<reference evidence="1 2" key="1">
    <citation type="submission" date="2016-03" db="EMBL/GenBank/DDBJ databases">
        <title>Comparative genomics of the ectomycorrhizal sister species Rhizopogon vinicolor and Rhizopogon vesiculosus (Basidiomycota: Boletales) reveals a divergence of the mating type B locus.</title>
        <authorList>
            <person name="Mujic A.B."/>
            <person name="Kuo A."/>
            <person name="Tritt A."/>
            <person name="Lipzen A."/>
            <person name="Chen C."/>
            <person name="Johnson J."/>
            <person name="Sharma A."/>
            <person name="Barry K."/>
            <person name="Grigoriev I.V."/>
            <person name="Spatafora J.W."/>
        </authorList>
    </citation>
    <scope>NUCLEOTIDE SEQUENCE [LARGE SCALE GENOMIC DNA]</scope>
    <source>
        <strain evidence="1 2">AM-OR11-056</strain>
    </source>
</reference>
<sequence>MNRNVGTDTLRRKSLKDIVRHFTPAWFAVTMGKSQSLP</sequence>
<keyword evidence="2" id="KW-1185">Reference proteome</keyword>
<dbReference type="Proteomes" id="UP000183567">
    <property type="component" value="Unassembled WGS sequence"/>
</dbReference>
<name>A0A1J8Q6Z4_9AGAM</name>
<organism evidence="1 2">
    <name type="scientific">Rhizopogon vesiculosus</name>
    <dbReference type="NCBI Taxonomy" id="180088"/>
    <lineage>
        <taxon>Eukaryota</taxon>
        <taxon>Fungi</taxon>
        <taxon>Dikarya</taxon>
        <taxon>Basidiomycota</taxon>
        <taxon>Agaricomycotina</taxon>
        <taxon>Agaricomycetes</taxon>
        <taxon>Agaricomycetidae</taxon>
        <taxon>Boletales</taxon>
        <taxon>Suillineae</taxon>
        <taxon>Rhizopogonaceae</taxon>
        <taxon>Rhizopogon</taxon>
    </lineage>
</organism>
<gene>
    <name evidence="1" type="ORF">AZE42_12135</name>
</gene>
<comment type="caution">
    <text evidence="1">The sequence shown here is derived from an EMBL/GenBank/DDBJ whole genome shotgun (WGS) entry which is preliminary data.</text>
</comment>
<evidence type="ECO:0000313" key="1">
    <source>
        <dbReference type="EMBL" id="OJA17414.1"/>
    </source>
</evidence>
<protein>
    <submittedName>
        <fullName evidence="1">Uncharacterized protein</fullName>
    </submittedName>
</protein>
<proteinExistence type="predicted"/>